<organism>
    <name type="scientific">Pyricularia oryzae (strain P131)</name>
    <name type="common">Rice blast fungus</name>
    <name type="synonym">Magnaporthe oryzae</name>
    <dbReference type="NCBI Taxonomy" id="1143193"/>
    <lineage>
        <taxon>Eukaryota</taxon>
        <taxon>Fungi</taxon>
        <taxon>Dikarya</taxon>
        <taxon>Ascomycota</taxon>
        <taxon>Pezizomycotina</taxon>
        <taxon>Sordariomycetes</taxon>
        <taxon>Sordariomycetidae</taxon>
        <taxon>Magnaporthales</taxon>
        <taxon>Pyriculariaceae</taxon>
        <taxon>Pyricularia</taxon>
    </lineage>
</organism>
<evidence type="ECO:0000313" key="2">
    <source>
        <dbReference type="EMBL" id="ELQ60110.1"/>
    </source>
</evidence>
<gene>
    <name evidence="2" type="ORF">OOW_P131scaffold01311g16</name>
</gene>
<feature type="region of interest" description="Disordered" evidence="1">
    <location>
        <begin position="98"/>
        <end position="147"/>
    </location>
</feature>
<accession>L7IXV5</accession>
<proteinExistence type="predicted"/>
<name>L7IXV5_PYRO1</name>
<dbReference type="EMBL" id="JH794252">
    <property type="protein sequence ID" value="ELQ60110.1"/>
    <property type="molecule type" value="Genomic_DNA"/>
</dbReference>
<protein>
    <submittedName>
        <fullName evidence="2">Uncharacterized protein</fullName>
    </submittedName>
</protein>
<reference evidence="2" key="1">
    <citation type="journal article" date="2012" name="PLoS Genet.">
        <title>Comparative analysis of the genomes of two field isolates of the rice blast fungus Magnaporthe oryzae.</title>
        <authorList>
            <person name="Xue M."/>
            <person name="Yang J."/>
            <person name="Li Z."/>
            <person name="Hu S."/>
            <person name="Yao N."/>
            <person name="Dean R.A."/>
            <person name="Zhao W."/>
            <person name="Shen M."/>
            <person name="Zhang H."/>
            <person name="Li C."/>
            <person name="Liu L."/>
            <person name="Cao L."/>
            <person name="Xu X."/>
            <person name="Xing Y."/>
            <person name="Hsiang T."/>
            <person name="Zhang Z."/>
            <person name="Xu J.R."/>
            <person name="Peng Y.L."/>
        </authorList>
    </citation>
    <scope>NUCLEOTIDE SEQUENCE [LARGE SCALE GENOMIC DNA]</scope>
    <source>
        <strain evidence="2">P131</strain>
    </source>
</reference>
<evidence type="ECO:0000256" key="1">
    <source>
        <dbReference type="SAM" id="MobiDB-lite"/>
    </source>
</evidence>
<feature type="compositionally biased region" description="Polar residues" evidence="1">
    <location>
        <begin position="132"/>
        <end position="147"/>
    </location>
</feature>
<sequence length="147" mass="16805">MPTPTINRMTARRCLTKRKKIDGEGGCSRTRIARGLEKRPMVNSDFVRILSSEVRQRKMAIGSDGDGGGWLFAAPSNRELNEVLPTRRPSVEWRQVRCATKPVRSNQTGQRQRKKSELDGNGFSHNFDSHSRAQQQNHLQLQYTVER</sequence>
<dbReference type="AlphaFoldDB" id="L7IXV5"/>